<dbReference type="EMBL" id="JABFTP020000185">
    <property type="protein sequence ID" value="KAL3288745.1"/>
    <property type="molecule type" value="Genomic_DNA"/>
</dbReference>
<evidence type="ECO:0000313" key="2">
    <source>
        <dbReference type="Proteomes" id="UP001516400"/>
    </source>
</evidence>
<protein>
    <submittedName>
        <fullName evidence="1">Uncharacterized protein</fullName>
    </submittedName>
</protein>
<reference evidence="1 2" key="1">
    <citation type="journal article" date="2021" name="BMC Biol.">
        <title>Horizontally acquired antibacterial genes associated with adaptive radiation of ladybird beetles.</title>
        <authorList>
            <person name="Li H.S."/>
            <person name="Tang X.F."/>
            <person name="Huang Y.H."/>
            <person name="Xu Z.Y."/>
            <person name="Chen M.L."/>
            <person name="Du X.Y."/>
            <person name="Qiu B.Y."/>
            <person name="Chen P.T."/>
            <person name="Zhang W."/>
            <person name="Slipinski A."/>
            <person name="Escalona H.E."/>
            <person name="Waterhouse R.M."/>
            <person name="Zwick A."/>
            <person name="Pang H."/>
        </authorList>
    </citation>
    <scope>NUCLEOTIDE SEQUENCE [LARGE SCALE GENOMIC DNA]</scope>
    <source>
        <strain evidence="1">SYSU2018</strain>
    </source>
</reference>
<accession>A0ABD2PD61</accession>
<dbReference type="Proteomes" id="UP001516400">
    <property type="component" value="Unassembled WGS sequence"/>
</dbReference>
<keyword evidence="2" id="KW-1185">Reference proteome</keyword>
<proteinExistence type="predicted"/>
<organism evidence="1 2">
    <name type="scientific">Cryptolaemus montrouzieri</name>
    <dbReference type="NCBI Taxonomy" id="559131"/>
    <lineage>
        <taxon>Eukaryota</taxon>
        <taxon>Metazoa</taxon>
        <taxon>Ecdysozoa</taxon>
        <taxon>Arthropoda</taxon>
        <taxon>Hexapoda</taxon>
        <taxon>Insecta</taxon>
        <taxon>Pterygota</taxon>
        <taxon>Neoptera</taxon>
        <taxon>Endopterygota</taxon>
        <taxon>Coleoptera</taxon>
        <taxon>Polyphaga</taxon>
        <taxon>Cucujiformia</taxon>
        <taxon>Coccinelloidea</taxon>
        <taxon>Coccinellidae</taxon>
        <taxon>Scymninae</taxon>
        <taxon>Scymnini</taxon>
        <taxon>Cryptolaemus</taxon>
    </lineage>
</organism>
<name>A0ABD2PD61_9CUCU</name>
<evidence type="ECO:0000313" key="1">
    <source>
        <dbReference type="EMBL" id="KAL3288745.1"/>
    </source>
</evidence>
<sequence length="66" mass="7757">MKFLETRKKNYNNKTKIDNDGIEAESVKQETIGLEVFGGCEKICYKVRYFRFTNSESYLTIFNMAT</sequence>
<gene>
    <name evidence="1" type="ORF">HHI36_003180</name>
</gene>
<dbReference type="AlphaFoldDB" id="A0ABD2PD61"/>
<comment type="caution">
    <text evidence="1">The sequence shown here is derived from an EMBL/GenBank/DDBJ whole genome shotgun (WGS) entry which is preliminary data.</text>
</comment>